<organism evidence="1 2">
    <name type="scientific">Candidatus Kaiserbacteria bacterium RIFCSPLOWO2_01_FULL_54_13</name>
    <dbReference type="NCBI Taxonomy" id="1798512"/>
    <lineage>
        <taxon>Bacteria</taxon>
        <taxon>Candidatus Kaiseribacteriota</taxon>
    </lineage>
</organism>
<accession>A0A1F6F1R9</accession>
<dbReference type="EMBL" id="MFLZ01000018">
    <property type="protein sequence ID" value="OGG79815.1"/>
    <property type="molecule type" value="Genomic_DNA"/>
</dbReference>
<comment type="caution">
    <text evidence="1">The sequence shown here is derived from an EMBL/GenBank/DDBJ whole genome shotgun (WGS) entry which is preliminary data.</text>
</comment>
<gene>
    <name evidence="1" type="ORF">A3A39_00925</name>
</gene>
<dbReference type="InterPro" id="IPR052721">
    <property type="entry name" value="ET_Amicyanin"/>
</dbReference>
<dbReference type="Proteomes" id="UP000177372">
    <property type="component" value="Unassembled WGS sequence"/>
</dbReference>
<sequence>MMKQFLTALVIVIILVGGYFLWQSSASAPSESDTGTPVSNLMPVPGSDTPEMVVGGGDDASEEPVVVSNTDAGFSPSSVTIKKGQAVRFVNNSSKEDVWPASAVHPTHSVYPEKSDADCLGSSFDACKGLKPGESWEFTFNSMGEWKFHDHLHPSKFGSVTVTE</sequence>
<dbReference type="SUPFAM" id="SSF49503">
    <property type="entry name" value="Cupredoxins"/>
    <property type="match status" value="1"/>
</dbReference>
<dbReference type="InterPro" id="IPR008972">
    <property type="entry name" value="Cupredoxin"/>
</dbReference>
<dbReference type="STRING" id="1798512.A3A39_00925"/>
<dbReference type="PANTHER" id="PTHR36507">
    <property type="entry name" value="BLL1555 PROTEIN"/>
    <property type="match status" value="1"/>
</dbReference>
<evidence type="ECO:0000313" key="1">
    <source>
        <dbReference type="EMBL" id="OGG79815.1"/>
    </source>
</evidence>
<name>A0A1F6F1R9_9BACT</name>
<evidence type="ECO:0000313" key="2">
    <source>
        <dbReference type="Proteomes" id="UP000177372"/>
    </source>
</evidence>
<dbReference type="AlphaFoldDB" id="A0A1F6F1R9"/>
<dbReference type="PANTHER" id="PTHR36507:SF1">
    <property type="entry name" value="BLL1555 PROTEIN"/>
    <property type="match status" value="1"/>
</dbReference>
<proteinExistence type="predicted"/>
<reference evidence="1 2" key="1">
    <citation type="journal article" date="2016" name="Nat. Commun.">
        <title>Thousands of microbial genomes shed light on interconnected biogeochemical processes in an aquifer system.</title>
        <authorList>
            <person name="Anantharaman K."/>
            <person name="Brown C.T."/>
            <person name="Hug L.A."/>
            <person name="Sharon I."/>
            <person name="Castelle C.J."/>
            <person name="Probst A.J."/>
            <person name="Thomas B.C."/>
            <person name="Singh A."/>
            <person name="Wilkins M.J."/>
            <person name="Karaoz U."/>
            <person name="Brodie E.L."/>
            <person name="Williams K.H."/>
            <person name="Hubbard S.S."/>
            <person name="Banfield J.F."/>
        </authorList>
    </citation>
    <scope>NUCLEOTIDE SEQUENCE [LARGE SCALE GENOMIC DNA]</scope>
</reference>
<dbReference type="Gene3D" id="2.60.40.420">
    <property type="entry name" value="Cupredoxins - blue copper proteins"/>
    <property type="match status" value="1"/>
</dbReference>
<protein>
    <submittedName>
        <fullName evidence="1">Uncharacterized protein</fullName>
    </submittedName>
</protein>